<sequence length="99" mass="11177">MEWQKQGLNPPKIVLDQVAAYKTSMDSVSQFVDQECEIDTDAKFGASKLYEEYRGWCQAMGNKPQSTTSFKRSLEKLPGVYQNRASSGMQWHGIRPALG</sequence>
<gene>
    <name evidence="2" type="ORF">TRM7557_02720</name>
</gene>
<evidence type="ECO:0000259" key="1">
    <source>
        <dbReference type="Pfam" id="PF03288"/>
    </source>
</evidence>
<evidence type="ECO:0000313" key="2">
    <source>
        <dbReference type="EMBL" id="CUH80103.1"/>
    </source>
</evidence>
<dbReference type="EMBL" id="CYSD01000039">
    <property type="protein sequence ID" value="CUH80103.1"/>
    <property type="molecule type" value="Genomic_DNA"/>
</dbReference>
<feature type="domain" description="DNA primase/nucleoside triphosphatase C-terminal" evidence="1">
    <location>
        <begin position="24"/>
        <end position="84"/>
    </location>
</feature>
<protein>
    <recommendedName>
        <fullName evidence="1">DNA primase/nucleoside triphosphatase C-terminal domain-containing protein</fullName>
    </recommendedName>
</protein>
<organism evidence="2 3">
    <name type="scientific">Tritonibacter multivorans</name>
    <dbReference type="NCBI Taxonomy" id="928856"/>
    <lineage>
        <taxon>Bacteria</taxon>
        <taxon>Pseudomonadati</taxon>
        <taxon>Pseudomonadota</taxon>
        <taxon>Alphaproteobacteria</taxon>
        <taxon>Rhodobacterales</taxon>
        <taxon>Paracoccaceae</taxon>
        <taxon>Tritonibacter</taxon>
    </lineage>
</organism>
<accession>A0A0P1GF47</accession>
<evidence type="ECO:0000313" key="3">
    <source>
        <dbReference type="Proteomes" id="UP000052022"/>
    </source>
</evidence>
<dbReference type="AlphaFoldDB" id="A0A0P1GF47"/>
<name>A0A0P1GF47_9RHOB</name>
<proteinExistence type="predicted"/>
<reference evidence="2 3" key="1">
    <citation type="submission" date="2015-09" db="EMBL/GenBank/DDBJ databases">
        <authorList>
            <consortium name="Swine Surveillance"/>
        </authorList>
    </citation>
    <scope>NUCLEOTIDE SEQUENCE [LARGE SCALE GENOMIC DNA]</scope>
    <source>
        <strain evidence="2 3">CECT 7557</strain>
    </source>
</reference>
<dbReference type="Pfam" id="PF03288">
    <property type="entry name" value="Pox_D5"/>
    <property type="match status" value="1"/>
</dbReference>
<dbReference type="STRING" id="928856.SAMN04488049_1041"/>
<keyword evidence="3" id="KW-1185">Reference proteome</keyword>
<dbReference type="Proteomes" id="UP000052022">
    <property type="component" value="Unassembled WGS sequence"/>
</dbReference>
<dbReference type="InterPro" id="IPR004968">
    <property type="entry name" value="DNA_primase/NTPase_C"/>
</dbReference>